<organism evidence="2 3">
    <name type="scientific">Brassica oleracea var. oleracea</name>
    <dbReference type="NCBI Taxonomy" id="109376"/>
    <lineage>
        <taxon>Eukaryota</taxon>
        <taxon>Viridiplantae</taxon>
        <taxon>Streptophyta</taxon>
        <taxon>Embryophyta</taxon>
        <taxon>Tracheophyta</taxon>
        <taxon>Spermatophyta</taxon>
        <taxon>Magnoliopsida</taxon>
        <taxon>eudicotyledons</taxon>
        <taxon>Gunneridae</taxon>
        <taxon>Pentapetalae</taxon>
        <taxon>rosids</taxon>
        <taxon>malvids</taxon>
        <taxon>Brassicales</taxon>
        <taxon>Brassicaceae</taxon>
        <taxon>Brassiceae</taxon>
        <taxon>Brassica</taxon>
    </lineage>
</organism>
<feature type="compositionally biased region" description="Low complexity" evidence="1">
    <location>
        <begin position="121"/>
        <end position="134"/>
    </location>
</feature>
<dbReference type="Gramene" id="Bo7g067050.1">
    <property type="protein sequence ID" value="Bo7g067050.1"/>
    <property type="gene ID" value="Bo7g067050"/>
</dbReference>
<sequence>MNWSRSWSKFVTLTGSSLTRHVALPDHGVGLDGQSCSCLIVGWPVGLSSPTLGVGHPSVMFLFDCWLVGRPMSRTVRGCYKLRFAKLRSGLHGCCSSWRRDNSWNRRIVRQPVQQRDHSHSGSSGESWNRSSGDSTKDCSFGEAKSTGQEQTNSILYGSARCWIQILWRWSQDTHVTTKKTVACDTNEQQSDPISVPGHVRLNVAAPRIKMLFD</sequence>
<protein>
    <submittedName>
        <fullName evidence="2">Uncharacterized protein</fullName>
    </submittedName>
</protein>
<reference evidence="2 3" key="1">
    <citation type="journal article" date="2014" name="Genome Biol.">
        <title>Transcriptome and methylome profiling reveals relics of genome dominance in the mesopolyploid Brassica oleracea.</title>
        <authorList>
            <person name="Parkin I.A."/>
            <person name="Koh C."/>
            <person name="Tang H."/>
            <person name="Robinson S.J."/>
            <person name="Kagale S."/>
            <person name="Clarke W.E."/>
            <person name="Town C.D."/>
            <person name="Nixon J."/>
            <person name="Krishnakumar V."/>
            <person name="Bidwell S.L."/>
            <person name="Denoeud F."/>
            <person name="Belcram H."/>
            <person name="Links M.G."/>
            <person name="Just J."/>
            <person name="Clarke C."/>
            <person name="Bender T."/>
            <person name="Huebert T."/>
            <person name="Mason A.S."/>
            <person name="Pires J.C."/>
            <person name="Barker G."/>
            <person name="Moore J."/>
            <person name="Walley P.G."/>
            <person name="Manoli S."/>
            <person name="Batley J."/>
            <person name="Edwards D."/>
            <person name="Nelson M.N."/>
            <person name="Wang X."/>
            <person name="Paterson A.H."/>
            <person name="King G."/>
            <person name="Bancroft I."/>
            <person name="Chalhoub B."/>
            <person name="Sharpe A.G."/>
        </authorList>
    </citation>
    <scope>NUCLEOTIDE SEQUENCE</scope>
    <source>
        <strain evidence="2 3">cv. TO1000</strain>
    </source>
</reference>
<evidence type="ECO:0000313" key="2">
    <source>
        <dbReference type="EnsemblPlants" id="Bo7g067050.1"/>
    </source>
</evidence>
<dbReference type="Proteomes" id="UP000032141">
    <property type="component" value="Chromosome C7"/>
</dbReference>
<keyword evidence="3" id="KW-1185">Reference proteome</keyword>
<evidence type="ECO:0000256" key="1">
    <source>
        <dbReference type="SAM" id="MobiDB-lite"/>
    </source>
</evidence>
<dbReference type="EnsemblPlants" id="Bo7g067050.1">
    <property type="protein sequence ID" value="Bo7g067050.1"/>
    <property type="gene ID" value="Bo7g067050"/>
</dbReference>
<evidence type="ECO:0000313" key="3">
    <source>
        <dbReference type="Proteomes" id="UP000032141"/>
    </source>
</evidence>
<proteinExistence type="predicted"/>
<dbReference type="AlphaFoldDB" id="A0A0D3D8T9"/>
<name>A0A0D3D8T9_BRAOL</name>
<accession>A0A0D3D8T9</accession>
<dbReference type="HOGENOM" id="CLU_1290571_0_0_1"/>
<feature type="region of interest" description="Disordered" evidence="1">
    <location>
        <begin position="111"/>
        <end position="145"/>
    </location>
</feature>
<reference evidence="2" key="2">
    <citation type="submission" date="2015-03" db="UniProtKB">
        <authorList>
            <consortium name="EnsemblPlants"/>
        </authorList>
    </citation>
    <scope>IDENTIFICATION</scope>
</reference>